<feature type="transmembrane region" description="Helical" evidence="8">
    <location>
        <begin position="240"/>
        <end position="259"/>
    </location>
</feature>
<dbReference type="InterPro" id="IPR023271">
    <property type="entry name" value="Aquaporin-like"/>
</dbReference>
<dbReference type="Gene3D" id="1.20.1080.10">
    <property type="entry name" value="Glycerol uptake facilitator protein"/>
    <property type="match status" value="1"/>
</dbReference>
<proteinExistence type="inferred from homology"/>
<dbReference type="InterPro" id="IPR022357">
    <property type="entry name" value="MIP_CS"/>
</dbReference>
<accession>A0ABV3Q1I3</accession>
<protein>
    <submittedName>
        <fullName evidence="9">MIP/aquaporin family protein</fullName>
    </submittedName>
</protein>
<keyword evidence="5 8" id="KW-1133">Transmembrane helix</keyword>
<dbReference type="RefSeq" id="WP_367778697.1">
    <property type="nucleotide sequence ID" value="NZ_JBFMIA010000003.1"/>
</dbReference>
<evidence type="ECO:0000256" key="7">
    <source>
        <dbReference type="RuleBase" id="RU000477"/>
    </source>
</evidence>
<feature type="transmembrane region" description="Helical" evidence="8">
    <location>
        <begin position="127"/>
        <end position="151"/>
    </location>
</feature>
<dbReference type="EMBL" id="JBFMIA010000003">
    <property type="protein sequence ID" value="MEW9501213.1"/>
    <property type="molecule type" value="Genomic_DNA"/>
</dbReference>
<feature type="transmembrane region" description="Helical" evidence="8">
    <location>
        <begin position="84"/>
        <end position="106"/>
    </location>
</feature>
<sequence>MSSFLAEIIGTAILIIFGAGVCANVNLKKSFALNGGWIVICLGWGLGVAMAVYAVGQFSGAHLNPAVTFGLAFNGDFAWSEVPLYVTAQMIGAIIGAIIIWVHFLPHWKATEDPATKLGVFSTGPAIPHYFSNVLSEMIGTFILVLGLLSIGANEFAEGLNPFIVGMLIVAIGLSLGGTTGYAINPARDLGPRIAHFLLPIAGKGDSNWSYAWVPVLGPILGGSLAGVFYKAVFTNDYTPWLWIVIGATILSLLVVRGIDKRESQAQKNEQLSA</sequence>
<evidence type="ECO:0000256" key="4">
    <source>
        <dbReference type="ARBA" id="ARBA00022692"/>
    </source>
</evidence>
<keyword evidence="4 7" id="KW-0812">Transmembrane</keyword>
<dbReference type="Pfam" id="PF00230">
    <property type="entry name" value="MIP"/>
    <property type="match status" value="1"/>
</dbReference>
<comment type="caution">
    <text evidence="9">The sequence shown here is derived from an EMBL/GenBank/DDBJ whole genome shotgun (WGS) entry which is preliminary data.</text>
</comment>
<dbReference type="PANTHER" id="PTHR43829:SF9">
    <property type="entry name" value="AQUAPORIN-9"/>
    <property type="match status" value="1"/>
</dbReference>
<keyword evidence="10" id="KW-1185">Reference proteome</keyword>
<evidence type="ECO:0000256" key="2">
    <source>
        <dbReference type="ARBA" id="ARBA00006175"/>
    </source>
</evidence>
<evidence type="ECO:0000313" key="9">
    <source>
        <dbReference type="EMBL" id="MEW9501213.1"/>
    </source>
</evidence>
<feature type="transmembrane region" description="Helical" evidence="8">
    <location>
        <begin position="6"/>
        <end position="25"/>
    </location>
</feature>
<gene>
    <name evidence="9" type="ORF">AB1471_05285</name>
</gene>
<reference evidence="9 10" key="1">
    <citation type="journal article" date="1979" name="Int. J. Syst. Evol. Microbiol.">
        <title>Bacillus globisporus subsp. marinus subsp. nov.</title>
        <authorList>
            <person name="Liu H."/>
        </authorList>
    </citation>
    <scope>NUCLEOTIDE SEQUENCE [LARGE SCALE GENOMIC DNA]</scope>
    <source>
        <strain evidence="9 10">DSM 1297</strain>
    </source>
</reference>
<keyword evidence="6 8" id="KW-0472">Membrane</keyword>
<evidence type="ECO:0000256" key="6">
    <source>
        <dbReference type="ARBA" id="ARBA00023136"/>
    </source>
</evidence>
<dbReference type="InterPro" id="IPR050363">
    <property type="entry name" value="MIP/Aquaporin"/>
</dbReference>
<comment type="similarity">
    <text evidence="2 7">Belongs to the MIP/aquaporin (TC 1.A.8) family.</text>
</comment>
<evidence type="ECO:0000256" key="3">
    <source>
        <dbReference type="ARBA" id="ARBA00022448"/>
    </source>
</evidence>
<dbReference type="SUPFAM" id="SSF81338">
    <property type="entry name" value="Aquaporin-like"/>
    <property type="match status" value="1"/>
</dbReference>
<dbReference type="Proteomes" id="UP001556040">
    <property type="component" value="Unassembled WGS sequence"/>
</dbReference>
<evidence type="ECO:0000313" key="10">
    <source>
        <dbReference type="Proteomes" id="UP001556040"/>
    </source>
</evidence>
<name>A0ABV3Q1I3_9BACL</name>
<evidence type="ECO:0000256" key="5">
    <source>
        <dbReference type="ARBA" id="ARBA00022989"/>
    </source>
</evidence>
<dbReference type="InterPro" id="IPR000425">
    <property type="entry name" value="MIP"/>
</dbReference>
<feature type="transmembrane region" description="Helical" evidence="8">
    <location>
        <begin position="37"/>
        <end position="56"/>
    </location>
</feature>
<keyword evidence="3 7" id="KW-0813">Transport</keyword>
<dbReference type="PRINTS" id="PR00783">
    <property type="entry name" value="MINTRINSICP"/>
</dbReference>
<feature type="transmembrane region" description="Helical" evidence="8">
    <location>
        <begin position="211"/>
        <end position="234"/>
    </location>
</feature>
<evidence type="ECO:0000256" key="8">
    <source>
        <dbReference type="SAM" id="Phobius"/>
    </source>
</evidence>
<comment type="subcellular location">
    <subcellularLocation>
        <location evidence="1">Membrane</location>
        <topology evidence="1">Multi-pass membrane protein</topology>
    </subcellularLocation>
</comment>
<dbReference type="NCBIfam" id="TIGR00861">
    <property type="entry name" value="MIP"/>
    <property type="match status" value="1"/>
</dbReference>
<feature type="transmembrane region" description="Helical" evidence="8">
    <location>
        <begin position="163"/>
        <end position="184"/>
    </location>
</feature>
<evidence type="ECO:0000256" key="1">
    <source>
        <dbReference type="ARBA" id="ARBA00004141"/>
    </source>
</evidence>
<organism evidence="9 10">
    <name type="scientific">Jeotgalibacillus marinus</name>
    <dbReference type="NCBI Taxonomy" id="86667"/>
    <lineage>
        <taxon>Bacteria</taxon>
        <taxon>Bacillati</taxon>
        <taxon>Bacillota</taxon>
        <taxon>Bacilli</taxon>
        <taxon>Bacillales</taxon>
        <taxon>Caryophanaceae</taxon>
        <taxon>Jeotgalibacillus</taxon>
    </lineage>
</organism>
<dbReference type="PROSITE" id="PS00221">
    <property type="entry name" value="MIP"/>
    <property type="match status" value="1"/>
</dbReference>
<dbReference type="PANTHER" id="PTHR43829">
    <property type="entry name" value="AQUAPORIN OR AQUAGLYCEROPORIN RELATED"/>
    <property type="match status" value="1"/>
</dbReference>